<accession>A0A2H0WA39</accession>
<keyword evidence="1" id="KW-0812">Transmembrane</keyword>
<organism evidence="2 3">
    <name type="scientific">Candidatus Beckwithbacteria bacterium CG10_big_fil_rev_8_21_14_0_10_34_10</name>
    <dbReference type="NCBI Taxonomy" id="1974495"/>
    <lineage>
        <taxon>Bacteria</taxon>
        <taxon>Candidatus Beckwithiibacteriota</taxon>
    </lineage>
</organism>
<comment type="caution">
    <text evidence="2">The sequence shown here is derived from an EMBL/GenBank/DDBJ whole genome shotgun (WGS) entry which is preliminary data.</text>
</comment>
<dbReference type="EMBL" id="PEZT01000005">
    <property type="protein sequence ID" value="PIS09531.1"/>
    <property type="molecule type" value="Genomic_DNA"/>
</dbReference>
<name>A0A2H0WA39_9BACT</name>
<proteinExistence type="predicted"/>
<gene>
    <name evidence="2" type="ORF">COT75_01070</name>
</gene>
<feature type="transmembrane region" description="Helical" evidence="1">
    <location>
        <begin position="48"/>
        <end position="73"/>
    </location>
</feature>
<keyword evidence="1" id="KW-1133">Transmembrane helix</keyword>
<evidence type="ECO:0000313" key="2">
    <source>
        <dbReference type="EMBL" id="PIS09531.1"/>
    </source>
</evidence>
<reference evidence="3" key="1">
    <citation type="submission" date="2017-09" db="EMBL/GenBank/DDBJ databases">
        <title>Depth-based differentiation of microbial function through sediment-hosted aquifers and enrichment of novel symbionts in the deep terrestrial subsurface.</title>
        <authorList>
            <person name="Probst A.J."/>
            <person name="Ladd B."/>
            <person name="Jarett J.K."/>
            <person name="Geller-Mcgrath D.E."/>
            <person name="Sieber C.M.K."/>
            <person name="Emerson J.B."/>
            <person name="Anantharaman K."/>
            <person name="Thomas B.C."/>
            <person name="Malmstrom R."/>
            <person name="Stieglmeier M."/>
            <person name="Klingl A."/>
            <person name="Woyke T."/>
            <person name="Ryan C.M."/>
            <person name="Banfield J.F."/>
        </authorList>
    </citation>
    <scope>NUCLEOTIDE SEQUENCE [LARGE SCALE GENOMIC DNA]</scope>
</reference>
<sequence length="108" mass="12201">MKKSKDCSLGLIAFLQALGLVLYCSLIGLIFWKGNQWFGNVPNFEGPLLFLTLFATSCLVCALLTLGYPAILIWKKKQVGNAIKLIAYTVLYLLFFIIFFLLVRARTF</sequence>
<evidence type="ECO:0000313" key="3">
    <source>
        <dbReference type="Proteomes" id="UP000230093"/>
    </source>
</evidence>
<keyword evidence="1" id="KW-0472">Membrane</keyword>
<dbReference type="AlphaFoldDB" id="A0A2H0WA39"/>
<dbReference type="Proteomes" id="UP000230093">
    <property type="component" value="Unassembled WGS sequence"/>
</dbReference>
<evidence type="ECO:0000256" key="1">
    <source>
        <dbReference type="SAM" id="Phobius"/>
    </source>
</evidence>
<protein>
    <submittedName>
        <fullName evidence="2">Uncharacterized protein</fullName>
    </submittedName>
</protein>
<feature type="transmembrane region" description="Helical" evidence="1">
    <location>
        <begin position="85"/>
        <end position="103"/>
    </location>
</feature>
<feature type="transmembrane region" description="Helical" evidence="1">
    <location>
        <begin position="12"/>
        <end position="32"/>
    </location>
</feature>